<dbReference type="InterPro" id="IPR004995">
    <property type="entry name" value="Spore_Ger"/>
</dbReference>
<dbReference type="InterPro" id="IPR050768">
    <property type="entry name" value="UPF0353/GerABKA_families"/>
</dbReference>
<keyword evidence="2 3" id="KW-0472">Membrane</keyword>
<organism evidence="4 5">
    <name type="scientific">Clostridium simiarum</name>
    <dbReference type="NCBI Taxonomy" id="2841506"/>
    <lineage>
        <taxon>Bacteria</taxon>
        <taxon>Bacillati</taxon>
        <taxon>Bacillota</taxon>
        <taxon>Clostridia</taxon>
        <taxon>Eubacteriales</taxon>
        <taxon>Clostridiaceae</taxon>
        <taxon>Clostridium</taxon>
    </lineage>
</organism>
<keyword evidence="5" id="KW-1185">Reference proteome</keyword>
<accession>A0ABS6F2Z8</accession>
<dbReference type="PANTHER" id="PTHR22550">
    <property type="entry name" value="SPORE GERMINATION PROTEIN"/>
    <property type="match status" value="1"/>
</dbReference>
<dbReference type="EMBL" id="JAHLQL010000005">
    <property type="protein sequence ID" value="MBU5592874.1"/>
    <property type="molecule type" value="Genomic_DNA"/>
</dbReference>
<keyword evidence="3" id="KW-0812">Transmembrane</keyword>
<evidence type="ECO:0000256" key="1">
    <source>
        <dbReference type="ARBA" id="ARBA00005278"/>
    </source>
</evidence>
<feature type="transmembrane region" description="Helical" evidence="3">
    <location>
        <begin position="381"/>
        <end position="400"/>
    </location>
</feature>
<proteinExistence type="inferred from homology"/>
<protein>
    <submittedName>
        <fullName evidence="4">Spore germination protein</fullName>
    </submittedName>
</protein>
<dbReference type="RefSeq" id="WP_216457570.1">
    <property type="nucleotide sequence ID" value="NZ_JAHLQL010000005.1"/>
</dbReference>
<feature type="transmembrane region" description="Helical" evidence="3">
    <location>
        <begin position="412"/>
        <end position="440"/>
    </location>
</feature>
<sequence length="490" mass="54520">MSSYNLLLSLDENIKLIKSKYSENRNLEIRTLSLNKDTSCAIIYVDGLTNLEHMEKSIVTPLLLNKDIDFNTIEEKARYAAKKIILSSSLKIVKDISTISSSLLLGNCAILIDNCDECILCKTPHSYYRSISESTLEGTIRGARDAFIESLDTNIALIQQKLRSSNLKIENYTLANKSPTRISLLYVDGIADETLLNNIKGKISSLSIDYLPDSGYLIQYIEPRTYNIFPQGKVTEVPDKVVSDILQGKVAIIIDGSPQVLILPVVFIEFFQAFEDYSNNILIANFERFLRIMGALIIVLLSPIYLCYVEYNPQLIPLNLLKTISESRLNIPLNPFLEVLSMEILVEILREGGIRLPSPIGQTLAIVGGIILGDAAVRSGLVSPTTLVIVAIGVISTFLIPNYQMALSIRLIRFFMLILVKLLGLLGIILGIHLILLILINTNSFGVPYLSPITPYKSSGVKDSIFREKITSLNKLSSKLFRVKNKDGTQ</sequence>
<comment type="caution">
    <text evidence="4">The sequence shown here is derived from an EMBL/GenBank/DDBJ whole genome shotgun (WGS) entry which is preliminary data.</text>
</comment>
<reference evidence="4 5" key="1">
    <citation type="submission" date="2021-06" db="EMBL/GenBank/DDBJ databases">
        <authorList>
            <person name="Sun Q."/>
            <person name="Li D."/>
        </authorList>
    </citation>
    <scope>NUCLEOTIDE SEQUENCE [LARGE SCALE GENOMIC DNA]</scope>
    <source>
        <strain evidence="4 5">MSJ-4</strain>
    </source>
</reference>
<evidence type="ECO:0000313" key="4">
    <source>
        <dbReference type="EMBL" id="MBU5592874.1"/>
    </source>
</evidence>
<gene>
    <name evidence="4" type="ORF">KQI89_14060</name>
</gene>
<dbReference type="PANTHER" id="PTHR22550:SF16">
    <property type="entry name" value="SPORE GERMINATION PROTEIN"/>
    <property type="match status" value="1"/>
</dbReference>
<feature type="transmembrane region" description="Helical" evidence="3">
    <location>
        <begin position="289"/>
        <end position="311"/>
    </location>
</feature>
<keyword evidence="3" id="KW-1133">Transmembrane helix</keyword>
<dbReference type="PIRSF" id="PIRSF005690">
    <property type="entry name" value="GerBA"/>
    <property type="match status" value="1"/>
</dbReference>
<comment type="similarity">
    <text evidence="1">Belongs to the GerABKA family.</text>
</comment>
<evidence type="ECO:0000313" key="5">
    <source>
        <dbReference type="Proteomes" id="UP000736583"/>
    </source>
</evidence>
<name>A0ABS6F2Z8_9CLOT</name>
<dbReference type="Pfam" id="PF03323">
    <property type="entry name" value="GerA"/>
    <property type="match status" value="1"/>
</dbReference>
<dbReference type="Proteomes" id="UP000736583">
    <property type="component" value="Unassembled WGS sequence"/>
</dbReference>
<evidence type="ECO:0000256" key="2">
    <source>
        <dbReference type="ARBA" id="ARBA00023136"/>
    </source>
</evidence>
<evidence type="ECO:0000256" key="3">
    <source>
        <dbReference type="SAM" id="Phobius"/>
    </source>
</evidence>